<evidence type="ECO:0000313" key="4">
    <source>
        <dbReference type="Proteomes" id="UP000061227"/>
    </source>
</evidence>
<dbReference type="EMBL" id="DF968064">
    <property type="protein sequence ID" value="GAP02811.1"/>
    <property type="molecule type" value="Genomic_DNA"/>
</dbReference>
<gene>
    <name evidence="3" type="ORF">FPFC_022620</name>
</gene>
<dbReference type="Proteomes" id="UP000061227">
    <property type="component" value="Unassembled WGS sequence"/>
</dbReference>
<dbReference type="PROSITE" id="PS51257">
    <property type="entry name" value="PROKAR_LIPOPROTEIN"/>
    <property type="match status" value="1"/>
</dbReference>
<reference evidence="3 4" key="1">
    <citation type="journal article" date="2015" name="BMC Genomics">
        <title>Comparative genomics of Fructobacillus spp. and Leuconostoc spp. reveals niche-specific evolution of Fructobacillus spp.</title>
        <authorList>
            <person name="Endo A."/>
            <person name="Tanizawa Y."/>
            <person name="Tanaka N."/>
            <person name="Maeno S."/>
            <person name="Kumar H."/>
            <person name="Shiwa Y."/>
            <person name="Okada S."/>
            <person name="Yoshikawa H."/>
            <person name="Dicks L."/>
            <person name="Nakagawa J."/>
            <person name="Arita M."/>
        </authorList>
    </citation>
    <scope>NUCLEOTIDE SEQUENCE [LARGE SCALE GENOMIC DNA]</scope>
    <source>
        <strain evidence="3 4">DSM 15468</strain>
    </source>
</reference>
<dbReference type="STRING" id="220714.SAMN05660469_0750"/>
<dbReference type="Gene3D" id="3.40.190.10">
    <property type="entry name" value="Periplasmic binding protein-like II"/>
    <property type="match status" value="2"/>
</dbReference>
<sequence length="280" mass="31451">MISMKKKVIVNTTVIVVFLALAVACFTFLSKPKNNSQADQTDNWTKIKQEKLITIGLDDTFVPMGFRDSAGKLEGFDVDLANKVFANLGIKVKWQPIDWSMKETELNTGNIDAIWNGYTKTPDRAKKVAFSQVYHKVALSVVVKKTAGVNKFSDMTGKTLGVQTSSSGESVLNDEPKVLKQYIKNQKPVEYDTVDKAFTDLNANRIDGLLVDEDYARYYISHQADPSQYKVLTGSFPVTEDVVGFRKGDKQLRQAVNKELNKLRADGYIQSLEDKWFAKN</sequence>
<dbReference type="PANTHER" id="PTHR35936:SF34">
    <property type="entry name" value="ABC TRANSPORTER EXTRACELLULAR-BINDING PROTEIN YCKB-RELATED"/>
    <property type="match status" value="1"/>
</dbReference>
<organism evidence="3 4">
    <name type="scientific">Fructobacillus pseudoficulneus</name>
    <dbReference type="NCBI Taxonomy" id="220714"/>
    <lineage>
        <taxon>Bacteria</taxon>
        <taxon>Bacillati</taxon>
        <taxon>Bacillota</taxon>
        <taxon>Bacilli</taxon>
        <taxon>Lactobacillales</taxon>
        <taxon>Lactobacillaceae</taxon>
        <taxon>Fructobacillus</taxon>
    </lineage>
</organism>
<protein>
    <submittedName>
        <fullName evidence="3">Amino acid ABC transporter periplasmic protein</fullName>
    </submittedName>
</protein>
<dbReference type="CDD" id="cd00996">
    <property type="entry name" value="PBP2_AatB_like"/>
    <property type="match status" value="1"/>
</dbReference>
<proteinExistence type="predicted"/>
<evidence type="ECO:0000259" key="2">
    <source>
        <dbReference type="SMART" id="SM00062"/>
    </source>
</evidence>
<dbReference type="PANTHER" id="PTHR35936">
    <property type="entry name" value="MEMBRANE-BOUND LYTIC MUREIN TRANSGLYCOSYLASE F"/>
    <property type="match status" value="1"/>
</dbReference>
<dbReference type="SUPFAM" id="SSF53850">
    <property type="entry name" value="Periplasmic binding protein-like II"/>
    <property type="match status" value="1"/>
</dbReference>
<evidence type="ECO:0000256" key="1">
    <source>
        <dbReference type="ARBA" id="ARBA00022729"/>
    </source>
</evidence>
<feature type="domain" description="Solute-binding protein family 3/N-terminal" evidence="2">
    <location>
        <begin position="52"/>
        <end position="280"/>
    </location>
</feature>
<dbReference type="SMART" id="SM00062">
    <property type="entry name" value="PBPb"/>
    <property type="match status" value="1"/>
</dbReference>
<accession>A0A3F3GTL3</accession>
<dbReference type="Pfam" id="PF00497">
    <property type="entry name" value="SBP_bac_3"/>
    <property type="match status" value="1"/>
</dbReference>
<dbReference type="RefSeq" id="WP_059377753.1">
    <property type="nucleotide sequence ID" value="NZ_DF968064.1"/>
</dbReference>
<evidence type="ECO:0000313" key="3">
    <source>
        <dbReference type="EMBL" id="GAP02811.1"/>
    </source>
</evidence>
<keyword evidence="4" id="KW-1185">Reference proteome</keyword>
<dbReference type="AlphaFoldDB" id="A0A3F3GTL3"/>
<dbReference type="InterPro" id="IPR001638">
    <property type="entry name" value="Solute-binding_3/MltF_N"/>
</dbReference>
<dbReference type="OrthoDB" id="9775197at2"/>
<name>A0A3F3GTL3_9LACO</name>
<keyword evidence="1" id="KW-0732">Signal</keyword>